<keyword evidence="3" id="KW-0378">Hydrolase</keyword>
<organism evidence="3 4">
    <name type="scientific">Dactylonectria macrodidyma</name>
    <dbReference type="NCBI Taxonomy" id="307937"/>
    <lineage>
        <taxon>Eukaryota</taxon>
        <taxon>Fungi</taxon>
        <taxon>Dikarya</taxon>
        <taxon>Ascomycota</taxon>
        <taxon>Pezizomycotina</taxon>
        <taxon>Sordariomycetes</taxon>
        <taxon>Hypocreomycetidae</taxon>
        <taxon>Hypocreales</taxon>
        <taxon>Nectriaceae</taxon>
        <taxon>Dactylonectria</taxon>
    </lineage>
</organism>
<keyword evidence="1" id="KW-0472">Membrane</keyword>
<dbReference type="Proteomes" id="UP000738349">
    <property type="component" value="Unassembled WGS sequence"/>
</dbReference>
<name>A0A9P9IM09_9HYPO</name>
<dbReference type="Gene3D" id="3.40.50.1110">
    <property type="entry name" value="SGNH hydrolase"/>
    <property type="match status" value="1"/>
</dbReference>
<dbReference type="PANTHER" id="PTHR30383:SF5">
    <property type="entry name" value="SGNH HYDROLASE-TYPE ESTERASE DOMAIN-CONTAINING PROTEIN"/>
    <property type="match status" value="1"/>
</dbReference>
<dbReference type="InterPro" id="IPR036514">
    <property type="entry name" value="SGNH_hydro_sf"/>
</dbReference>
<dbReference type="InterPro" id="IPR051532">
    <property type="entry name" value="Ester_Hydrolysis_Enzymes"/>
</dbReference>
<dbReference type="SUPFAM" id="SSF52266">
    <property type="entry name" value="SGNH hydrolase"/>
    <property type="match status" value="1"/>
</dbReference>
<dbReference type="AlphaFoldDB" id="A0A9P9IM09"/>
<dbReference type="EMBL" id="JAGMUV010000019">
    <property type="protein sequence ID" value="KAH7127368.1"/>
    <property type="molecule type" value="Genomic_DNA"/>
</dbReference>
<gene>
    <name evidence="3" type="ORF">EDB81DRAFT_951002</name>
</gene>
<evidence type="ECO:0000256" key="1">
    <source>
        <dbReference type="SAM" id="Phobius"/>
    </source>
</evidence>
<dbReference type="OrthoDB" id="2119228at2759"/>
<evidence type="ECO:0000313" key="4">
    <source>
        <dbReference type="Proteomes" id="UP000738349"/>
    </source>
</evidence>
<protein>
    <submittedName>
        <fullName evidence="3">SGNH hydrolase-type esterase domain-containing protein</fullName>
    </submittedName>
</protein>
<proteinExistence type="predicted"/>
<accession>A0A9P9IM09</accession>
<feature type="domain" description="SGNH hydrolase-type esterase" evidence="2">
    <location>
        <begin position="111"/>
        <end position="291"/>
    </location>
</feature>
<dbReference type="Pfam" id="PF13472">
    <property type="entry name" value="Lipase_GDSL_2"/>
    <property type="match status" value="1"/>
</dbReference>
<evidence type="ECO:0000259" key="2">
    <source>
        <dbReference type="Pfam" id="PF13472"/>
    </source>
</evidence>
<dbReference type="PANTHER" id="PTHR30383">
    <property type="entry name" value="THIOESTERASE 1/PROTEASE 1/LYSOPHOSPHOLIPASE L1"/>
    <property type="match status" value="1"/>
</dbReference>
<evidence type="ECO:0000313" key="3">
    <source>
        <dbReference type="EMBL" id="KAH7127368.1"/>
    </source>
</evidence>
<comment type="caution">
    <text evidence="3">The sequence shown here is derived from an EMBL/GenBank/DDBJ whole genome shotgun (WGS) entry which is preliminary data.</text>
</comment>
<sequence length="344" mass="37102">MQLTVGHVLIVGSVILGAYVYFTIAIVTYHPHLDSEFNNFTTSGTPVVTSGTPVVTSATPVVTSATPAVTSAAPVVTSAVPELARIAPVLSRIGVAPGKAVKPGTKLRILCVGDSITAGFLDKTGHSGNGYRLQLREDLSKDEVVYAGLDRAGTMAGGYYAAWPGKRISKITEHIIPSLAHRPNIVLVHAGTNDMSYGTHGDHSAQGTVRRLGHLVDTIVEACPDAVVLVAVLIPRCTPTTAASFPVYQKLIPIMVRERRANGNHVLAVDMSTYPLSNLDGCVHPSDEGYREMGHYWYDFITQIPTDWINQPIGTDPIHNETYTPASWETNTGKLPQRRRVFRS</sequence>
<dbReference type="CDD" id="cd01833">
    <property type="entry name" value="XynB_like"/>
    <property type="match status" value="1"/>
</dbReference>
<keyword evidence="4" id="KW-1185">Reference proteome</keyword>
<reference evidence="3" key="1">
    <citation type="journal article" date="2021" name="Nat. Commun.">
        <title>Genetic determinants of endophytism in the Arabidopsis root mycobiome.</title>
        <authorList>
            <person name="Mesny F."/>
            <person name="Miyauchi S."/>
            <person name="Thiergart T."/>
            <person name="Pickel B."/>
            <person name="Atanasova L."/>
            <person name="Karlsson M."/>
            <person name="Huettel B."/>
            <person name="Barry K.W."/>
            <person name="Haridas S."/>
            <person name="Chen C."/>
            <person name="Bauer D."/>
            <person name="Andreopoulos W."/>
            <person name="Pangilinan J."/>
            <person name="LaButti K."/>
            <person name="Riley R."/>
            <person name="Lipzen A."/>
            <person name="Clum A."/>
            <person name="Drula E."/>
            <person name="Henrissat B."/>
            <person name="Kohler A."/>
            <person name="Grigoriev I.V."/>
            <person name="Martin F.M."/>
            <person name="Hacquard S."/>
        </authorList>
    </citation>
    <scope>NUCLEOTIDE SEQUENCE</scope>
    <source>
        <strain evidence="3">MPI-CAGE-AT-0147</strain>
    </source>
</reference>
<keyword evidence="1" id="KW-0812">Transmembrane</keyword>
<feature type="transmembrane region" description="Helical" evidence="1">
    <location>
        <begin position="6"/>
        <end position="29"/>
    </location>
</feature>
<keyword evidence="1" id="KW-1133">Transmembrane helix</keyword>
<dbReference type="GO" id="GO:0004622">
    <property type="term" value="F:phosphatidylcholine lysophospholipase activity"/>
    <property type="evidence" value="ECO:0007669"/>
    <property type="project" value="TreeGrafter"/>
</dbReference>
<dbReference type="InterPro" id="IPR013830">
    <property type="entry name" value="SGNH_hydro"/>
</dbReference>